<evidence type="ECO:0000256" key="1">
    <source>
        <dbReference type="ARBA" id="ARBA00000287"/>
    </source>
</evidence>
<comment type="subcellular location">
    <subcellularLocation>
        <location evidence="2">Endomembrane system</location>
        <topology evidence="2">Multi-pass membrane protein</topology>
    </subcellularLocation>
</comment>
<comment type="caution">
    <text evidence="17">The sequence shown here is derived from an EMBL/GenBank/DDBJ whole genome shotgun (WGS) entry which is preliminary data.</text>
</comment>
<dbReference type="PANTHER" id="PTHR14269">
    <property type="entry name" value="CDP-DIACYLGLYCEROL--GLYCEROL-3-PHOSPHATE 3-PHOSPHATIDYLTRANSFERASE-RELATED"/>
    <property type="match status" value="1"/>
</dbReference>
<reference evidence="17" key="1">
    <citation type="submission" date="2020-10" db="EMBL/GenBank/DDBJ databases">
        <authorList>
            <person name="Gilroy R."/>
        </authorList>
    </citation>
    <scope>NUCLEOTIDE SEQUENCE</scope>
    <source>
        <strain evidence="17">B3-1481</strain>
    </source>
</reference>
<dbReference type="InterPro" id="IPR050324">
    <property type="entry name" value="CDP-alcohol_PTase-I"/>
</dbReference>
<gene>
    <name evidence="17" type="primary">pssA</name>
    <name evidence="17" type="ORF">IAB76_02345</name>
</gene>
<keyword evidence="7 15" id="KW-0808">Transferase</keyword>
<feature type="transmembrane region" description="Helical" evidence="16">
    <location>
        <begin position="150"/>
        <end position="173"/>
    </location>
</feature>
<keyword evidence="9 16" id="KW-1133">Transmembrane helix</keyword>
<keyword evidence="10" id="KW-0443">Lipid metabolism</keyword>
<name>A0A9D9IXQ7_9BACT</name>
<evidence type="ECO:0000256" key="6">
    <source>
        <dbReference type="ARBA" id="ARBA00022516"/>
    </source>
</evidence>
<keyword evidence="11 16" id="KW-0472">Membrane</keyword>
<comment type="catalytic activity">
    <reaction evidence="1">
        <text>a CDP-1,2-diacyl-sn-glycerol + L-serine = a 1,2-diacyl-sn-glycero-3-phospho-L-serine + CMP + H(+)</text>
        <dbReference type="Rhea" id="RHEA:16913"/>
        <dbReference type="ChEBI" id="CHEBI:15378"/>
        <dbReference type="ChEBI" id="CHEBI:33384"/>
        <dbReference type="ChEBI" id="CHEBI:57262"/>
        <dbReference type="ChEBI" id="CHEBI:58332"/>
        <dbReference type="ChEBI" id="CHEBI:60377"/>
        <dbReference type="EC" id="2.7.8.8"/>
    </reaction>
</comment>
<evidence type="ECO:0000256" key="7">
    <source>
        <dbReference type="ARBA" id="ARBA00022679"/>
    </source>
</evidence>
<protein>
    <recommendedName>
        <fullName evidence="5">CDP-diacylglycerol--serine O-phosphatidyltransferase</fullName>
        <ecNumber evidence="4">2.7.8.8</ecNumber>
    </recommendedName>
    <alternativeName>
        <fullName evidence="14">Phosphatidylserine synthase</fullName>
    </alternativeName>
</protein>
<evidence type="ECO:0000256" key="12">
    <source>
        <dbReference type="ARBA" id="ARBA00023209"/>
    </source>
</evidence>
<dbReference type="InterPro" id="IPR000462">
    <property type="entry name" value="CDP-OH_P_trans"/>
</dbReference>
<organism evidence="17 18">
    <name type="scientific">Candidatus Cryptobacteroides avistercoris</name>
    <dbReference type="NCBI Taxonomy" id="2840758"/>
    <lineage>
        <taxon>Bacteria</taxon>
        <taxon>Pseudomonadati</taxon>
        <taxon>Bacteroidota</taxon>
        <taxon>Bacteroidia</taxon>
        <taxon>Bacteroidales</taxon>
        <taxon>Candidatus Cryptobacteroides</taxon>
    </lineage>
</organism>
<keyword evidence="13" id="KW-1208">Phospholipid metabolism</keyword>
<dbReference type="GO" id="GO:0012505">
    <property type="term" value="C:endomembrane system"/>
    <property type="evidence" value="ECO:0007669"/>
    <property type="project" value="UniProtKB-SubCell"/>
</dbReference>
<sequence>MVLRKYFPDFLTAMNLVCGLIALVFAFDGRPDLAFYMMLAAAVFDFCDGFAARALDAYSDLGKELDSLCDLVSFGVLPAVMLRLQMLAAGTAGWLCWIPLLLAVFSALRLAKFNVDDRQKASFIGLPTPACAMLCAAFCHYVHANPSGVLASWASGPVLIPLVSLCLSFLLVCELPMFSMKFHADDSPALKRRRLAFLVLAAFSVAACLVFGLTWSFAVMLVFVVYILLNSIFAMFRV</sequence>
<dbReference type="EC" id="2.7.8.8" evidence="4"/>
<evidence type="ECO:0000256" key="4">
    <source>
        <dbReference type="ARBA" id="ARBA00013174"/>
    </source>
</evidence>
<keyword evidence="8 16" id="KW-0812">Transmembrane</keyword>
<reference evidence="17" key="2">
    <citation type="journal article" date="2021" name="PeerJ">
        <title>Extensive microbial diversity within the chicken gut microbiome revealed by metagenomics and culture.</title>
        <authorList>
            <person name="Gilroy R."/>
            <person name="Ravi A."/>
            <person name="Getino M."/>
            <person name="Pursley I."/>
            <person name="Horton D.L."/>
            <person name="Alikhan N.F."/>
            <person name="Baker D."/>
            <person name="Gharbi K."/>
            <person name="Hall N."/>
            <person name="Watson M."/>
            <person name="Adriaenssens E.M."/>
            <person name="Foster-Nyarko E."/>
            <person name="Jarju S."/>
            <person name="Secka A."/>
            <person name="Antonio M."/>
            <person name="Oren A."/>
            <person name="Chaudhuri R.R."/>
            <person name="La Ragione R."/>
            <person name="Hildebrand F."/>
            <person name="Pallen M.J."/>
        </authorList>
    </citation>
    <scope>NUCLEOTIDE SEQUENCE</scope>
    <source>
        <strain evidence="17">B3-1481</strain>
    </source>
</reference>
<dbReference type="NCBIfam" id="TIGR00473">
    <property type="entry name" value="pssA"/>
    <property type="match status" value="1"/>
</dbReference>
<dbReference type="GO" id="GO:0003882">
    <property type="term" value="F:CDP-diacylglycerol-serine O-phosphatidyltransferase activity"/>
    <property type="evidence" value="ECO:0007669"/>
    <property type="project" value="UniProtKB-EC"/>
</dbReference>
<accession>A0A9D9IXQ7</accession>
<evidence type="ECO:0000256" key="5">
    <source>
        <dbReference type="ARBA" id="ARBA00017171"/>
    </source>
</evidence>
<feature type="transmembrane region" description="Helical" evidence="16">
    <location>
        <begin position="194"/>
        <end position="212"/>
    </location>
</feature>
<keyword evidence="12" id="KW-0594">Phospholipid biosynthesis</keyword>
<keyword evidence="6" id="KW-0444">Lipid biosynthesis</keyword>
<dbReference type="Gene3D" id="1.20.120.1760">
    <property type="match status" value="1"/>
</dbReference>
<evidence type="ECO:0000256" key="14">
    <source>
        <dbReference type="ARBA" id="ARBA00032361"/>
    </source>
</evidence>
<evidence type="ECO:0000256" key="8">
    <source>
        <dbReference type="ARBA" id="ARBA00022692"/>
    </source>
</evidence>
<evidence type="ECO:0000256" key="15">
    <source>
        <dbReference type="RuleBase" id="RU003750"/>
    </source>
</evidence>
<dbReference type="InterPro" id="IPR043130">
    <property type="entry name" value="CDP-OH_PTrfase_TM_dom"/>
</dbReference>
<dbReference type="InterPro" id="IPR004533">
    <property type="entry name" value="CDP-diaglyc--ser_O-PTrfase"/>
</dbReference>
<dbReference type="Proteomes" id="UP000823769">
    <property type="component" value="Unassembled WGS sequence"/>
</dbReference>
<dbReference type="Pfam" id="PF01066">
    <property type="entry name" value="CDP-OH_P_transf"/>
    <property type="match status" value="1"/>
</dbReference>
<evidence type="ECO:0000256" key="10">
    <source>
        <dbReference type="ARBA" id="ARBA00023098"/>
    </source>
</evidence>
<evidence type="ECO:0000256" key="9">
    <source>
        <dbReference type="ARBA" id="ARBA00022989"/>
    </source>
</evidence>
<dbReference type="GO" id="GO:0008654">
    <property type="term" value="P:phospholipid biosynthetic process"/>
    <property type="evidence" value="ECO:0007669"/>
    <property type="project" value="UniProtKB-KW"/>
</dbReference>
<feature type="transmembrane region" description="Helical" evidence="16">
    <location>
        <begin position="92"/>
        <end position="111"/>
    </location>
</feature>
<dbReference type="EMBL" id="JADILW010000035">
    <property type="protein sequence ID" value="MBO8479936.1"/>
    <property type="molecule type" value="Genomic_DNA"/>
</dbReference>
<evidence type="ECO:0000256" key="13">
    <source>
        <dbReference type="ARBA" id="ARBA00023264"/>
    </source>
</evidence>
<feature type="transmembrane region" description="Helical" evidence="16">
    <location>
        <begin position="7"/>
        <end position="27"/>
    </location>
</feature>
<evidence type="ECO:0000256" key="2">
    <source>
        <dbReference type="ARBA" id="ARBA00004127"/>
    </source>
</evidence>
<comment type="similarity">
    <text evidence="3 15">Belongs to the CDP-alcohol phosphatidyltransferase class-I family.</text>
</comment>
<dbReference type="InterPro" id="IPR048254">
    <property type="entry name" value="CDP_ALCOHOL_P_TRANSF_CS"/>
</dbReference>
<evidence type="ECO:0000256" key="16">
    <source>
        <dbReference type="SAM" id="Phobius"/>
    </source>
</evidence>
<feature type="transmembrane region" description="Helical" evidence="16">
    <location>
        <begin position="123"/>
        <end position="144"/>
    </location>
</feature>
<feature type="transmembrane region" description="Helical" evidence="16">
    <location>
        <begin position="218"/>
        <end position="236"/>
    </location>
</feature>
<evidence type="ECO:0000313" key="18">
    <source>
        <dbReference type="Proteomes" id="UP000823769"/>
    </source>
</evidence>
<dbReference type="AlphaFoldDB" id="A0A9D9IXQ7"/>
<dbReference type="PANTHER" id="PTHR14269:SF61">
    <property type="entry name" value="CDP-DIACYLGLYCEROL--SERINE O-PHOSPHATIDYLTRANSFERASE"/>
    <property type="match status" value="1"/>
</dbReference>
<dbReference type="GO" id="GO:0016020">
    <property type="term" value="C:membrane"/>
    <property type="evidence" value="ECO:0007669"/>
    <property type="project" value="InterPro"/>
</dbReference>
<evidence type="ECO:0000313" key="17">
    <source>
        <dbReference type="EMBL" id="MBO8479936.1"/>
    </source>
</evidence>
<evidence type="ECO:0000256" key="11">
    <source>
        <dbReference type="ARBA" id="ARBA00023136"/>
    </source>
</evidence>
<dbReference type="PROSITE" id="PS00379">
    <property type="entry name" value="CDP_ALCOHOL_P_TRANSF"/>
    <property type="match status" value="1"/>
</dbReference>
<proteinExistence type="inferred from homology"/>
<evidence type="ECO:0000256" key="3">
    <source>
        <dbReference type="ARBA" id="ARBA00010441"/>
    </source>
</evidence>